<sequence>MFFAFLIFSIKKQIINNQQLIKERLCLYKHSFVFMKFSIISINSILNRSDKPSFAFEGDKLYLN</sequence>
<evidence type="ECO:0000313" key="1">
    <source>
        <dbReference type="EMBL" id="EAY28426.1"/>
    </source>
</evidence>
<protein>
    <submittedName>
        <fullName evidence="1">Uncharacterized protein</fullName>
    </submittedName>
</protein>
<keyword evidence="2" id="KW-1185">Reference proteome</keyword>
<dbReference type="EMBL" id="AAWS01000016">
    <property type="protein sequence ID" value="EAY28426.1"/>
    <property type="molecule type" value="Genomic_DNA"/>
</dbReference>
<proteinExistence type="predicted"/>
<name>A1ZMP6_MICM2</name>
<dbReference type="Proteomes" id="UP000004095">
    <property type="component" value="Unassembled WGS sequence"/>
</dbReference>
<dbReference type="AlphaFoldDB" id="A1ZMP6"/>
<reference evidence="1 2" key="1">
    <citation type="submission" date="2007-01" db="EMBL/GenBank/DDBJ databases">
        <authorList>
            <person name="Haygood M."/>
            <person name="Podell S."/>
            <person name="Anderson C."/>
            <person name="Hopkinson B."/>
            <person name="Roe K."/>
            <person name="Barbeau K."/>
            <person name="Gaasterland T."/>
            <person name="Ferriera S."/>
            <person name="Johnson J."/>
            <person name="Kravitz S."/>
            <person name="Beeson K."/>
            <person name="Sutton G."/>
            <person name="Rogers Y.-H."/>
            <person name="Friedman R."/>
            <person name="Frazier M."/>
            <person name="Venter J.C."/>
        </authorList>
    </citation>
    <scope>NUCLEOTIDE SEQUENCE [LARGE SCALE GENOMIC DNA]</scope>
    <source>
        <strain evidence="1 2">ATCC 23134</strain>
    </source>
</reference>
<gene>
    <name evidence="1" type="ORF">M23134_03989</name>
</gene>
<comment type="caution">
    <text evidence="1">The sequence shown here is derived from an EMBL/GenBank/DDBJ whole genome shotgun (WGS) entry which is preliminary data.</text>
</comment>
<accession>A1ZMP6</accession>
<organism evidence="1 2">
    <name type="scientific">Microscilla marina ATCC 23134</name>
    <dbReference type="NCBI Taxonomy" id="313606"/>
    <lineage>
        <taxon>Bacteria</taxon>
        <taxon>Pseudomonadati</taxon>
        <taxon>Bacteroidota</taxon>
        <taxon>Cytophagia</taxon>
        <taxon>Cytophagales</taxon>
        <taxon>Microscillaceae</taxon>
        <taxon>Microscilla</taxon>
    </lineage>
</organism>
<evidence type="ECO:0000313" key="2">
    <source>
        <dbReference type="Proteomes" id="UP000004095"/>
    </source>
</evidence>